<reference evidence="13 14" key="1">
    <citation type="submission" date="2019-02" db="EMBL/GenBank/DDBJ databases">
        <title>Deep-cultivation of Planctomycetes and their phenomic and genomic characterization uncovers novel biology.</title>
        <authorList>
            <person name="Wiegand S."/>
            <person name="Jogler M."/>
            <person name="Boedeker C."/>
            <person name="Pinto D."/>
            <person name="Vollmers J."/>
            <person name="Rivas-Marin E."/>
            <person name="Kohn T."/>
            <person name="Peeters S.H."/>
            <person name="Heuer A."/>
            <person name="Rast P."/>
            <person name="Oberbeckmann S."/>
            <person name="Bunk B."/>
            <person name="Jeske O."/>
            <person name="Meyerdierks A."/>
            <person name="Storesund J.E."/>
            <person name="Kallscheuer N."/>
            <person name="Luecker S."/>
            <person name="Lage O.M."/>
            <person name="Pohl T."/>
            <person name="Merkel B.J."/>
            <person name="Hornburger P."/>
            <person name="Mueller R.-W."/>
            <person name="Bruemmer F."/>
            <person name="Labrenz M."/>
            <person name="Spormann A.M."/>
            <person name="Op den Camp H."/>
            <person name="Overmann J."/>
            <person name="Amann R."/>
            <person name="Jetten M.S.M."/>
            <person name="Mascher T."/>
            <person name="Medema M.H."/>
            <person name="Devos D.P."/>
            <person name="Kaster A.-K."/>
            <person name="Ovreas L."/>
            <person name="Rohde M."/>
            <person name="Galperin M.Y."/>
            <person name="Jogler C."/>
        </authorList>
    </citation>
    <scope>NUCLEOTIDE SEQUENCE [LARGE SCALE GENOMIC DNA]</scope>
    <source>
        <strain evidence="13 14">I41</strain>
    </source>
</reference>
<keyword evidence="3 11" id="KW-0812">Transmembrane</keyword>
<dbReference type="AlphaFoldDB" id="A0A517TYG0"/>
<dbReference type="RefSeq" id="WP_145433002.1">
    <property type="nucleotide sequence ID" value="NZ_CP036339.1"/>
</dbReference>
<evidence type="ECO:0000256" key="10">
    <source>
        <dbReference type="ARBA" id="ARBA00023284"/>
    </source>
</evidence>
<evidence type="ECO:0000256" key="8">
    <source>
        <dbReference type="ARBA" id="ARBA00023136"/>
    </source>
</evidence>
<dbReference type="GO" id="GO:0016491">
    <property type="term" value="F:oxidoreductase activity"/>
    <property type="evidence" value="ECO:0007669"/>
    <property type="project" value="UniProtKB-KW"/>
</dbReference>
<evidence type="ECO:0000256" key="4">
    <source>
        <dbReference type="ARBA" id="ARBA00022719"/>
    </source>
</evidence>
<evidence type="ECO:0000256" key="11">
    <source>
        <dbReference type="SAM" id="Phobius"/>
    </source>
</evidence>
<evidence type="ECO:0000256" key="9">
    <source>
        <dbReference type="ARBA" id="ARBA00023157"/>
    </source>
</evidence>
<dbReference type="PANTHER" id="PTHR13887">
    <property type="entry name" value="GLUTATHIONE S-TRANSFERASE KAPPA"/>
    <property type="match status" value="1"/>
</dbReference>
<dbReference type="SMART" id="SM00756">
    <property type="entry name" value="VKc"/>
    <property type="match status" value="1"/>
</dbReference>
<feature type="transmembrane region" description="Helical" evidence="11">
    <location>
        <begin position="93"/>
        <end position="115"/>
    </location>
</feature>
<evidence type="ECO:0000256" key="3">
    <source>
        <dbReference type="ARBA" id="ARBA00022692"/>
    </source>
</evidence>
<dbReference type="InterPro" id="IPR038354">
    <property type="entry name" value="VKOR_sf"/>
</dbReference>
<dbReference type="Pfam" id="PF01323">
    <property type="entry name" value="DSBA"/>
    <property type="match status" value="1"/>
</dbReference>
<proteinExistence type="inferred from homology"/>
<name>A0A517TYG0_9BACT</name>
<dbReference type="CDD" id="cd10546">
    <property type="entry name" value="VKOR"/>
    <property type="match status" value="1"/>
</dbReference>
<evidence type="ECO:0000313" key="13">
    <source>
        <dbReference type="EMBL" id="QDT73406.1"/>
    </source>
</evidence>
<evidence type="ECO:0000259" key="12">
    <source>
        <dbReference type="SMART" id="SM00756"/>
    </source>
</evidence>
<keyword evidence="7" id="KW-0560">Oxidoreductase</keyword>
<accession>A0A517TYG0</accession>
<dbReference type="KEGG" id="llh:I41_25950"/>
<dbReference type="InterPro" id="IPR036249">
    <property type="entry name" value="Thioredoxin-like_sf"/>
</dbReference>
<dbReference type="InterPro" id="IPR012932">
    <property type="entry name" value="VKOR"/>
</dbReference>
<dbReference type="Proteomes" id="UP000317909">
    <property type="component" value="Chromosome"/>
</dbReference>
<dbReference type="InterPro" id="IPR001853">
    <property type="entry name" value="DSBA-like_thioredoxin_dom"/>
</dbReference>
<sequence length="601" mass="65315">MTVISTSPQAYRLGSVCLALLATLATSLLVIQNIVGMTLPGCGITSACAQLSAGRWGSLFGWPISYVGLAYFAAVVAALLSSPAGQLPKAVKFTLSLGAAASIGFIVIMFSGGAWCPYCVVVHLSNLGLCTLVWKEPAGDPTAKLRWQGPLATAISVSIALAIAQLVVSNLVRERQLAQTHDSIDQILKNEQRASTTNEAAAAEENQDFTGRWHRGANPAKARLVIFHDYQCKDCAKLDAEVEQMLVDFPELSVSIRHYPMCSTCNDRVSWDFFHKQACRAAYIAEAAEPQGGAEGFWKMHKRLFSTLGILEGEDLRSFCGANGWDYAALEAASQSDAVKQTVADDITEAHSLGATGTPFVFLNGVEIRGASSDPDNVRLAVERLLSEDPTPRPIGWDRRPPAANDRLVAEWQSAKLEIVPPRGTARFIFGRTNSEHRALLFLEPTDRDALPLWHSLLRLMSEEADLQLEVYLFPISRELNPKFAASATDMYPRSTEVTRLIEGIHTLMSTDSQPEVITWCLGISPSLSSGELIDQAASQFHLNRQALALAVSGDRVDAAIAADIQQAQIANVTWAPTLILGNRRAPSATISFDVIKRYLH</sequence>
<feature type="domain" description="Vitamin K epoxide reductase" evidence="12">
    <location>
        <begin position="8"/>
        <end position="137"/>
    </location>
</feature>
<dbReference type="Gene3D" id="3.40.30.10">
    <property type="entry name" value="Glutaredoxin"/>
    <property type="match status" value="1"/>
</dbReference>
<dbReference type="SUPFAM" id="SSF52833">
    <property type="entry name" value="Thioredoxin-like"/>
    <property type="match status" value="1"/>
</dbReference>
<keyword evidence="5" id="KW-0732">Signal</keyword>
<feature type="transmembrane region" description="Helical" evidence="11">
    <location>
        <begin position="59"/>
        <end position="81"/>
    </location>
</feature>
<dbReference type="EMBL" id="CP036339">
    <property type="protein sequence ID" value="QDT73406.1"/>
    <property type="molecule type" value="Genomic_DNA"/>
</dbReference>
<gene>
    <name evidence="13" type="ORF">I41_25950</name>
</gene>
<dbReference type="GO" id="GO:0016020">
    <property type="term" value="C:membrane"/>
    <property type="evidence" value="ECO:0007669"/>
    <property type="project" value="UniProtKB-SubCell"/>
</dbReference>
<comment type="similarity">
    <text evidence="2">Belongs to the VKOR family.</text>
</comment>
<keyword evidence="9" id="KW-1015">Disulfide bond</keyword>
<dbReference type="OrthoDB" id="224010at2"/>
<evidence type="ECO:0000256" key="5">
    <source>
        <dbReference type="ARBA" id="ARBA00022729"/>
    </source>
</evidence>
<organism evidence="13 14">
    <name type="scientific">Lacipirellula limnantheis</name>
    <dbReference type="NCBI Taxonomy" id="2528024"/>
    <lineage>
        <taxon>Bacteria</taxon>
        <taxon>Pseudomonadati</taxon>
        <taxon>Planctomycetota</taxon>
        <taxon>Planctomycetia</taxon>
        <taxon>Pirellulales</taxon>
        <taxon>Lacipirellulaceae</taxon>
        <taxon>Lacipirellula</taxon>
    </lineage>
</organism>
<protein>
    <submittedName>
        <fullName evidence="13">DSBA-like thioredoxin domain protein</fullName>
    </submittedName>
</protein>
<keyword evidence="4" id="KW-0874">Quinone</keyword>
<dbReference type="GO" id="GO:0048038">
    <property type="term" value="F:quinone binding"/>
    <property type="evidence" value="ECO:0007669"/>
    <property type="project" value="UniProtKB-KW"/>
</dbReference>
<dbReference type="PANTHER" id="PTHR13887:SF14">
    <property type="entry name" value="DISULFIDE BOND FORMATION PROTEIN D"/>
    <property type="match status" value="1"/>
</dbReference>
<keyword evidence="8 11" id="KW-0472">Membrane</keyword>
<evidence type="ECO:0000256" key="6">
    <source>
        <dbReference type="ARBA" id="ARBA00022989"/>
    </source>
</evidence>
<dbReference type="Gene3D" id="1.20.1440.130">
    <property type="entry name" value="VKOR domain"/>
    <property type="match status" value="1"/>
</dbReference>
<keyword evidence="10" id="KW-0676">Redox-active center</keyword>
<evidence type="ECO:0000256" key="7">
    <source>
        <dbReference type="ARBA" id="ARBA00023002"/>
    </source>
</evidence>
<evidence type="ECO:0000313" key="14">
    <source>
        <dbReference type="Proteomes" id="UP000317909"/>
    </source>
</evidence>
<keyword evidence="14" id="KW-1185">Reference proteome</keyword>
<dbReference type="Pfam" id="PF07884">
    <property type="entry name" value="VKOR"/>
    <property type="match status" value="1"/>
</dbReference>
<evidence type="ECO:0000256" key="2">
    <source>
        <dbReference type="ARBA" id="ARBA00006214"/>
    </source>
</evidence>
<keyword evidence="6 11" id="KW-1133">Transmembrane helix</keyword>
<evidence type="ECO:0000256" key="1">
    <source>
        <dbReference type="ARBA" id="ARBA00004141"/>
    </source>
</evidence>
<comment type="subcellular location">
    <subcellularLocation>
        <location evidence="1">Membrane</location>
        <topology evidence="1">Multi-pass membrane protein</topology>
    </subcellularLocation>
</comment>